<organism evidence="2 3">
    <name type="scientific">Aquimarina spongiae</name>
    <dbReference type="NCBI Taxonomy" id="570521"/>
    <lineage>
        <taxon>Bacteria</taxon>
        <taxon>Pseudomonadati</taxon>
        <taxon>Bacteroidota</taxon>
        <taxon>Flavobacteriia</taxon>
        <taxon>Flavobacteriales</taxon>
        <taxon>Flavobacteriaceae</taxon>
        <taxon>Aquimarina</taxon>
    </lineage>
</organism>
<dbReference type="PROSITE" id="PS51352">
    <property type="entry name" value="THIOREDOXIN_2"/>
    <property type="match status" value="1"/>
</dbReference>
<dbReference type="GO" id="GO:0016853">
    <property type="term" value="F:isomerase activity"/>
    <property type="evidence" value="ECO:0007669"/>
    <property type="project" value="UniProtKB-KW"/>
</dbReference>
<dbReference type="STRING" id="570521.SAMN04488508_11380"/>
<feature type="domain" description="Thioredoxin" evidence="1">
    <location>
        <begin position="41"/>
        <end position="194"/>
    </location>
</feature>
<sequence>MISSRTELLFYPMKTILLLLSIIVLNSCISASIAVNTSGHSENQSQAYDSSETKPDILVGKHQRAALEQQPFASWFTTNYEEYTVDTETAAKIAPHLKDISVKAFMGTWCSDSKRETPAFYKIMDEAKFDYNNFELITVTRSKDTPEGFEKGLKIQRVPTFIFYKDGKEVGRYVEFARESLEKDILAILSGQGYKHSYED</sequence>
<dbReference type="CDD" id="cd02947">
    <property type="entry name" value="TRX_family"/>
    <property type="match status" value="1"/>
</dbReference>
<dbReference type="EMBL" id="FQYP01000013">
    <property type="protein sequence ID" value="SHJ65470.1"/>
    <property type="molecule type" value="Genomic_DNA"/>
</dbReference>
<accession>A0A1M6L2N3</accession>
<dbReference type="AlphaFoldDB" id="A0A1M6L2N3"/>
<keyword evidence="3" id="KW-1185">Reference proteome</keyword>
<evidence type="ECO:0000259" key="1">
    <source>
        <dbReference type="PROSITE" id="PS51352"/>
    </source>
</evidence>
<proteinExistence type="predicted"/>
<keyword evidence="2" id="KW-0413">Isomerase</keyword>
<dbReference type="InterPro" id="IPR036249">
    <property type="entry name" value="Thioredoxin-like_sf"/>
</dbReference>
<evidence type="ECO:0000313" key="3">
    <source>
        <dbReference type="Proteomes" id="UP000184432"/>
    </source>
</evidence>
<dbReference type="InterPro" id="IPR013766">
    <property type="entry name" value="Thioredoxin_domain"/>
</dbReference>
<dbReference type="Proteomes" id="UP000184432">
    <property type="component" value="Unassembled WGS sequence"/>
</dbReference>
<protein>
    <submittedName>
        <fullName evidence="2">Thiol-disulfide isomerase or thioredoxin</fullName>
    </submittedName>
</protein>
<dbReference type="SUPFAM" id="SSF52833">
    <property type="entry name" value="Thioredoxin-like"/>
    <property type="match status" value="1"/>
</dbReference>
<reference evidence="3" key="1">
    <citation type="submission" date="2016-11" db="EMBL/GenBank/DDBJ databases">
        <authorList>
            <person name="Varghese N."/>
            <person name="Submissions S."/>
        </authorList>
    </citation>
    <scope>NUCLEOTIDE SEQUENCE [LARGE SCALE GENOMIC DNA]</scope>
    <source>
        <strain evidence="3">DSM 22623</strain>
    </source>
</reference>
<dbReference type="Pfam" id="PF00085">
    <property type="entry name" value="Thioredoxin"/>
    <property type="match status" value="1"/>
</dbReference>
<name>A0A1M6L2N3_9FLAO</name>
<evidence type="ECO:0000313" key="2">
    <source>
        <dbReference type="EMBL" id="SHJ65470.1"/>
    </source>
</evidence>
<gene>
    <name evidence="2" type="ORF">SAMN04488508_11380</name>
</gene>
<dbReference type="Gene3D" id="3.40.30.10">
    <property type="entry name" value="Glutaredoxin"/>
    <property type="match status" value="1"/>
</dbReference>